<dbReference type="PATRIC" id="fig|1679170.3.peg.2576"/>
<evidence type="ECO:0000259" key="3">
    <source>
        <dbReference type="PROSITE" id="PS50111"/>
    </source>
</evidence>
<dbReference type="SUPFAM" id="SSF58104">
    <property type="entry name" value="Methyl-accepting chemotaxis protein (MCP) signaling domain"/>
    <property type="match status" value="1"/>
</dbReference>
<dbReference type="Proteomes" id="UP000037146">
    <property type="component" value="Unassembled WGS sequence"/>
</dbReference>
<evidence type="ECO:0000313" key="6">
    <source>
        <dbReference type="Proteomes" id="UP000037146"/>
    </source>
</evidence>
<evidence type="ECO:0000256" key="1">
    <source>
        <dbReference type="ARBA" id="ARBA00023224"/>
    </source>
</evidence>
<dbReference type="InterPro" id="IPR000700">
    <property type="entry name" value="PAS-assoc_C"/>
</dbReference>
<keyword evidence="6" id="KW-1185">Reference proteome</keyword>
<dbReference type="Gene3D" id="1.10.287.950">
    <property type="entry name" value="Methyl-accepting chemotaxis protein"/>
    <property type="match status" value="1"/>
</dbReference>
<evidence type="ECO:0000259" key="4">
    <source>
        <dbReference type="PROSITE" id="PS50113"/>
    </source>
</evidence>
<dbReference type="AlphaFoldDB" id="A0A0K9GTT6"/>
<dbReference type="NCBIfam" id="TIGR00229">
    <property type="entry name" value="sensory_box"/>
    <property type="match status" value="1"/>
</dbReference>
<dbReference type="InterPro" id="IPR000014">
    <property type="entry name" value="PAS"/>
</dbReference>
<organism evidence="5 6">
    <name type="scientific">Peribacillus loiseleuriae</name>
    <dbReference type="NCBI Taxonomy" id="1679170"/>
    <lineage>
        <taxon>Bacteria</taxon>
        <taxon>Bacillati</taxon>
        <taxon>Bacillota</taxon>
        <taxon>Bacilli</taxon>
        <taxon>Bacillales</taxon>
        <taxon>Bacillaceae</taxon>
        <taxon>Peribacillus</taxon>
    </lineage>
</organism>
<comment type="caution">
    <text evidence="5">The sequence shown here is derived from an EMBL/GenBank/DDBJ whole genome shotgun (WGS) entry which is preliminary data.</text>
</comment>
<name>A0A0K9GTT6_9BACI</name>
<dbReference type="SUPFAM" id="SSF55785">
    <property type="entry name" value="PYP-like sensor domain (PAS domain)"/>
    <property type="match status" value="1"/>
</dbReference>
<dbReference type="Pfam" id="PF08448">
    <property type="entry name" value="PAS_4"/>
    <property type="match status" value="1"/>
</dbReference>
<dbReference type="GO" id="GO:0007165">
    <property type="term" value="P:signal transduction"/>
    <property type="evidence" value="ECO:0007669"/>
    <property type="project" value="UniProtKB-KW"/>
</dbReference>
<dbReference type="RefSeq" id="WP_049681393.1">
    <property type="nucleotide sequence ID" value="NZ_LFZW01000001.1"/>
</dbReference>
<dbReference type="EMBL" id="LFZW01000001">
    <property type="protein sequence ID" value="KMY50041.1"/>
    <property type="molecule type" value="Genomic_DNA"/>
</dbReference>
<dbReference type="InterPro" id="IPR013656">
    <property type="entry name" value="PAS_4"/>
</dbReference>
<sequence>MSITEVKKFSVSTQVLDESAVLAAIESSLAMIEFDPQGRVLWANYNFAKTIEYDVSEMPNLIHKQFCTDEFVKSREYEAFWRSLQNGKIFQKKIQRVTKSGRLIWLEATYTPVLDTLGNVVAIVKIATDITNRENNTIEVASQLQQMSTELLNRAEQGIFRSEEISSVTQKLVAESKENLGILKSLKQQATSIENITKTIRDIAAQTNLLALNAAIEAAHAGEHGRSFNVVASEVRKLANRVQDSIQEVKSHIEGITGEIKKISDVTQRSQLGIMNSQELIEKARNEFSGIGTAAHQLDSQARVFKDML</sequence>
<dbReference type="PANTHER" id="PTHR32089">
    <property type="entry name" value="METHYL-ACCEPTING CHEMOTAXIS PROTEIN MCPB"/>
    <property type="match status" value="1"/>
</dbReference>
<dbReference type="InterPro" id="IPR035965">
    <property type="entry name" value="PAS-like_dom_sf"/>
</dbReference>
<dbReference type="CDD" id="cd00130">
    <property type="entry name" value="PAS"/>
    <property type="match status" value="1"/>
</dbReference>
<dbReference type="SMART" id="SM00283">
    <property type="entry name" value="MA"/>
    <property type="match status" value="1"/>
</dbReference>
<dbReference type="GO" id="GO:0016020">
    <property type="term" value="C:membrane"/>
    <property type="evidence" value="ECO:0007669"/>
    <property type="project" value="InterPro"/>
</dbReference>
<dbReference type="Gene3D" id="3.30.450.20">
    <property type="entry name" value="PAS domain"/>
    <property type="match status" value="1"/>
</dbReference>
<dbReference type="STRING" id="1679170.AC625_11415"/>
<feature type="domain" description="PAC" evidence="4">
    <location>
        <begin position="88"/>
        <end position="142"/>
    </location>
</feature>
<dbReference type="OrthoDB" id="9765776at2"/>
<keyword evidence="1 2" id="KW-0807">Transducer</keyword>
<proteinExistence type="predicted"/>
<dbReference type="PROSITE" id="PS50111">
    <property type="entry name" value="CHEMOTAXIS_TRANSDUC_2"/>
    <property type="match status" value="1"/>
</dbReference>
<dbReference type="SMART" id="SM00086">
    <property type="entry name" value="PAC"/>
    <property type="match status" value="1"/>
</dbReference>
<dbReference type="InterPro" id="IPR004089">
    <property type="entry name" value="MCPsignal_dom"/>
</dbReference>
<dbReference type="PROSITE" id="PS50113">
    <property type="entry name" value="PAC"/>
    <property type="match status" value="1"/>
</dbReference>
<protein>
    <submittedName>
        <fullName evidence="5">Chemotaxis protein</fullName>
    </submittedName>
</protein>
<feature type="domain" description="Methyl-accepting transducer" evidence="3">
    <location>
        <begin position="129"/>
        <end position="309"/>
    </location>
</feature>
<accession>A0A0K9GTT6</accession>
<dbReference type="PANTHER" id="PTHR32089:SF33">
    <property type="entry name" value="TOXIN COREGULATED PILUS BIOSYNTHESIS PROTEIN I"/>
    <property type="match status" value="1"/>
</dbReference>
<dbReference type="Pfam" id="PF00015">
    <property type="entry name" value="MCPsignal"/>
    <property type="match status" value="1"/>
</dbReference>
<evidence type="ECO:0000313" key="5">
    <source>
        <dbReference type="EMBL" id="KMY50041.1"/>
    </source>
</evidence>
<evidence type="ECO:0000256" key="2">
    <source>
        <dbReference type="PROSITE-ProRule" id="PRU00284"/>
    </source>
</evidence>
<dbReference type="InterPro" id="IPR001610">
    <property type="entry name" value="PAC"/>
</dbReference>
<reference evidence="6" key="1">
    <citation type="submission" date="2015-07" db="EMBL/GenBank/DDBJ databases">
        <title>Genome sequencing project for genomic taxonomy and phylogenomics of Bacillus-like bacteria.</title>
        <authorList>
            <person name="Liu B."/>
            <person name="Wang J."/>
            <person name="Zhu Y."/>
            <person name="Liu G."/>
            <person name="Chen Q."/>
            <person name="Chen Z."/>
            <person name="Lan J."/>
            <person name="Che J."/>
            <person name="Ge C."/>
            <person name="Shi H."/>
            <person name="Pan Z."/>
            <person name="Liu X."/>
        </authorList>
    </citation>
    <scope>NUCLEOTIDE SEQUENCE [LARGE SCALE GENOMIC DNA]</scope>
    <source>
        <strain evidence="6">FJAT-27997</strain>
    </source>
</reference>
<gene>
    <name evidence="5" type="ORF">AC625_11415</name>
</gene>